<reference evidence="10" key="2">
    <citation type="journal article" date="2023" name="IMA Fungus">
        <title>Comparative genomic study of the Penicillium genus elucidates a diverse pangenome and 15 lateral gene transfer events.</title>
        <authorList>
            <person name="Petersen C."/>
            <person name="Sorensen T."/>
            <person name="Nielsen M.R."/>
            <person name="Sondergaard T.E."/>
            <person name="Sorensen J.L."/>
            <person name="Fitzpatrick D.A."/>
            <person name="Frisvad J.C."/>
            <person name="Nielsen K.L."/>
        </authorList>
    </citation>
    <scope>NUCLEOTIDE SEQUENCE</scope>
    <source>
        <strain evidence="10">IBT 19713</strain>
    </source>
</reference>
<keyword evidence="2" id="KW-0479">Metal-binding</keyword>
<evidence type="ECO:0000256" key="3">
    <source>
        <dbReference type="ARBA" id="ARBA00022833"/>
    </source>
</evidence>
<name>A0A9W9TT33_9EURO</name>
<evidence type="ECO:0000259" key="9">
    <source>
        <dbReference type="PROSITE" id="PS50073"/>
    </source>
</evidence>
<evidence type="ECO:0000256" key="5">
    <source>
        <dbReference type="ARBA" id="ARBA00023015"/>
    </source>
</evidence>
<dbReference type="GO" id="GO:0000978">
    <property type="term" value="F:RNA polymerase II cis-regulatory region sequence-specific DNA binding"/>
    <property type="evidence" value="ECO:0007669"/>
    <property type="project" value="TreeGrafter"/>
</dbReference>
<dbReference type="GO" id="GO:0006878">
    <property type="term" value="P:intracellular copper ion homeostasis"/>
    <property type="evidence" value="ECO:0007669"/>
    <property type="project" value="TreeGrafter"/>
</dbReference>
<evidence type="ECO:0000313" key="10">
    <source>
        <dbReference type="EMBL" id="KAJ5240187.1"/>
    </source>
</evidence>
<dbReference type="GO" id="GO:0045944">
    <property type="term" value="P:positive regulation of transcription by RNA polymerase II"/>
    <property type="evidence" value="ECO:0007669"/>
    <property type="project" value="TreeGrafter"/>
</dbReference>
<proteinExistence type="predicted"/>
<sequence>MLIDGQKWACEACIRGHRVTSCKHHDRPLIRIKRKGRPFATCCICNATPCSSPAEHARQKREIELKNPSKVTQTQCQQPLPTPQGRNFDVQGRSDTRLQAHARLYPRHHNPTGFLPIAPRPSGQKDPHTRKKDPNSSSPRPSRSGSTSAASVSSAHDPSQDHARSIGAGYWSGSDGSGIDVESSTAVSRAHSTAGLPVESGFPITAGSSRPLASSAPDATVLDPALGNGLFDPMYSLLTSSVSEAGLTQTCPLTSPVDGGNPFDFPLDPLLGLDASHFGYREDMDVDVTEGLTDEMFHVEDWSRYMWSPETGLEHLDMGFPLLGLDDKSLSPRTVTTMWLCHD</sequence>
<dbReference type="PANTHER" id="PTHR28088:SF5">
    <property type="entry name" value="TRANSCRIPTIONAL ACTIVATOR HAA1-RELATED"/>
    <property type="match status" value="1"/>
</dbReference>
<dbReference type="RefSeq" id="XP_058333106.1">
    <property type="nucleotide sequence ID" value="XM_058474103.1"/>
</dbReference>
<dbReference type="Gene3D" id="3.90.430.10">
    <property type="entry name" value="Copper fist DNA-binding domain"/>
    <property type="match status" value="1"/>
</dbReference>
<feature type="domain" description="Copper-fist" evidence="9">
    <location>
        <begin position="1"/>
        <end position="39"/>
    </location>
</feature>
<evidence type="ECO:0000256" key="6">
    <source>
        <dbReference type="ARBA" id="ARBA00023163"/>
    </source>
</evidence>
<keyword evidence="6" id="KW-0804">Transcription</keyword>
<reference evidence="10" key="1">
    <citation type="submission" date="2022-11" db="EMBL/GenBank/DDBJ databases">
        <authorList>
            <person name="Petersen C."/>
        </authorList>
    </citation>
    <scope>NUCLEOTIDE SEQUENCE</scope>
    <source>
        <strain evidence="10">IBT 19713</strain>
    </source>
</reference>
<comment type="subcellular location">
    <subcellularLocation>
        <location evidence="1">Nucleus</location>
    </subcellularLocation>
</comment>
<dbReference type="OrthoDB" id="5600085at2759"/>
<evidence type="ECO:0000256" key="1">
    <source>
        <dbReference type="ARBA" id="ARBA00004123"/>
    </source>
</evidence>
<keyword evidence="7" id="KW-0539">Nucleus</keyword>
<keyword evidence="5" id="KW-0805">Transcription regulation</keyword>
<dbReference type="PRINTS" id="PR00617">
    <property type="entry name" value="COPPERFIST"/>
</dbReference>
<evidence type="ECO:0000256" key="7">
    <source>
        <dbReference type="ARBA" id="ARBA00023242"/>
    </source>
</evidence>
<evidence type="ECO:0000313" key="11">
    <source>
        <dbReference type="Proteomes" id="UP001150941"/>
    </source>
</evidence>
<dbReference type="GO" id="GO:0005634">
    <property type="term" value="C:nucleus"/>
    <property type="evidence" value="ECO:0007669"/>
    <property type="project" value="UniProtKB-SubCell"/>
</dbReference>
<dbReference type="GO" id="GO:0005507">
    <property type="term" value="F:copper ion binding"/>
    <property type="evidence" value="ECO:0007669"/>
    <property type="project" value="InterPro"/>
</dbReference>
<dbReference type="Pfam" id="PF00649">
    <property type="entry name" value="Copper-fist"/>
    <property type="match status" value="1"/>
</dbReference>
<dbReference type="FunFam" id="3.90.430.10:FF:000001">
    <property type="entry name" value="Copper fist DNA-binding protein"/>
    <property type="match status" value="1"/>
</dbReference>
<keyword evidence="11" id="KW-1185">Reference proteome</keyword>
<dbReference type="Proteomes" id="UP001150941">
    <property type="component" value="Unassembled WGS sequence"/>
</dbReference>
<dbReference type="SMART" id="SM00412">
    <property type="entry name" value="Cu_FIST"/>
    <property type="match status" value="1"/>
</dbReference>
<keyword evidence="3" id="KW-0862">Zinc</keyword>
<feature type="compositionally biased region" description="Low complexity" evidence="8">
    <location>
        <begin position="136"/>
        <end position="155"/>
    </location>
</feature>
<dbReference type="GO" id="GO:0000981">
    <property type="term" value="F:DNA-binding transcription factor activity, RNA polymerase II-specific"/>
    <property type="evidence" value="ECO:0007669"/>
    <property type="project" value="TreeGrafter"/>
</dbReference>
<accession>A0A9W9TT33</accession>
<dbReference type="GO" id="GO:0006879">
    <property type="term" value="P:intracellular iron ion homeostasis"/>
    <property type="evidence" value="ECO:0007669"/>
    <property type="project" value="TreeGrafter"/>
</dbReference>
<feature type="compositionally biased region" description="Polar residues" evidence="8">
    <location>
        <begin position="182"/>
        <end position="191"/>
    </location>
</feature>
<organism evidence="10 11">
    <name type="scientific">Penicillium chermesinum</name>
    <dbReference type="NCBI Taxonomy" id="63820"/>
    <lineage>
        <taxon>Eukaryota</taxon>
        <taxon>Fungi</taxon>
        <taxon>Dikarya</taxon>
        <taxon>Ascomycota</taxon>
        <taxon>Pezizomycotina</taxon>
        <taxon>Eurotiomycetes</taxon>
        <taxon>Eurotiomycetidae</taxon>
        <taxon>Eurotiales</taxon>
        <taxon>Aspergillaceae</taxon>
        <taxon>Penicillium</taxon>
    </lineage>
</organism>
<comment type="caution">
    <text evidence="10">The sequence shown here is derived from an EMBL/GenBank/DDBJ whole genome shotgun (WGS) entry which is preliminary data.</text>
</comment>
<dbReference type="SUPFAM" id="SSF57879">
    <property type="entry name" value="Zinc domain conserved in yeast copper-regulated transcription factors"/>
    <property type="match status" value="1"/>
</dbReference>
<dbReference type="PANTHER" id="PTHR28088">
    <property type="entry name" value="TRANSCRIPTIONAL ACTIVATOR HAA1-RELATED"/>
    <property type="match status" value="1"/>
</dbReference>
<dbReference type="InterPro" id="IPR001083">
    <property type="entry name" value="Cu_fist_DNA-bd_dom"/>
</dbReference>
<keyword evidence="4" id="KW-0186">Copper</keyword>
<dbReference type="SMART" id="SM01090">
    <property type="entry name" value="Copper-fist"/>
    <property type="match status" value="1"/>
</dbReference>
<protein>
    <recommendedName>
        <fullName evidence="9">Copper-fist domain-containing protein</fullName>
    </recommendedName>
</protein>
<dbReference type="InterPro" id="IPR051763">
    <property type="entry name" value="Copper_Homeo_Regul"/>
</dbReference>
<dbReference type="PROSITE" id="PS50073">
    <property type="entry name" value="COPPER_FIST_2"/>
    <property type="match status" value="1"/>
</dbReference>
<dbReference type="AlphaFoldDB" id="A0A9W9TT33"/>
<evidence type="ECO:0000256" key="4">
    <source>
        <dbReference type="ARBA" id="ARBA00023008"/>
    </source>
</evidence>
<evidence type="ECO:0000256" key="2">
    <source>
        <dbReference type="ARBA" id="ARBA00022723"/>
    </source>
</evidence>
<dbReference type="EMBL" id="JAPQKS010000003">
    <property type="protein sequence ID" value="KAJ5240187.1"/>
    <property type="molecule type" value="Genomic_DNA"/>
</dbReference>
<dbReference type="GeneID" id="83201406"/>
<gene>
    <name evidence="10" type="ORF">N7468_004806</name>
</gene>
<feature type="region of interest" description="Disordered" evidence="8">
    <location>
        <begin position="67"/>
        <end position="90"/>
    </location>
</feature>
<evidence type="ECO:0000256" key="8">
    <source>
        <dbReference type="SAM" id="MobiDB-lite"/>
    </source>
</evidence>
<dbReference type="InterPro" id="IPR036395">
    <property type="entry name" value="Cu_fist_DNA-bd_dom_sf"/>
</dbReference>
<feature type="region of interest" description="Disordered" evidence="8">
    <location>
        <begin position="107"/>
        <end position="192"/>
    </location>
</feature>